<gene>
    <name evidence="4" type="primary">MUC15</name>
</gene>
<dbReference type="eggNOG" id="ENOG502S7P0">
    <property type="taxonomic scope" value="Eukaryota"/>
</dbReference>
<dbReference type="OrthoDB" id="9950822at2759"/>
<evidence type="ECO:0000256" key="2">
    <source>
        <dbReference type="SAM" id="Phobius"/>
    </source>
</evidence>
<dbReference type="Ensembl" id="ENSCPOT00000038050.1">
    <property type="protein sequence ID" value="ENSCPOP00000032284.1"/>
    <property type="gene ID" value="ENSCPOG00000005582.4"/>
</dbReference>
<keyword evidence="5" id="KW-1185">Reference proteome</keyword>
<dbReference type="RefSeq" id="XP_013002726.1">
    <property type="nucleotide sequence ID" value="XM_013147272.3"/>
</dbReference>
<dbReference type="PANTHER" id="PTHR45427:SF1">
    <property type="entry name" value="MUCIN-15"/>
    <property type="match status" value="1"/>
</dbReference>
<reference evidence="5" key="1">
    <citation type="journal article" date="2011" name="Nature">
        <title>A high-resolution map of human evolutionary constraint using 29 mammals.</title>
        <authorList>
            <person name="Lindblad-Toh K."/>
            <person name="Garber M."/>
            <person name="Zuk O."/>
            <person name="Lin M.F."/>
            <person name="Parker B.J."/>
            <person name="Washietl S."/>
            <person name="Kheradpour P."/>
            <person name="Ernst J."/>
            <person name="Jordan G."/>
            <person name="Mauceli E."/>
            <person name="Ward L.D."/>
            <person name="Lowe C.B."/>
            <person name="Holloway A.K."/>
            <person name="Clamp M."/>
            <person name="Gnerre S."/>
            <person name="Alfoldi J."/>
            <person name="Beal K."/>
            <person name="Chang J."/>
            <person name="Clawson H."/>
            <person name="Cuff J."/>
            <person name="Di Palma F."/>
            <person name="Fitzgerald S."/>
            <person name="Flicek P."/>
            <person name="Guttman M."/>
            <person name="Hubisz M.J."/>
            <person name="Jaffe D.B."/>
            <person name="Jungreis I."/>
            <person name="Kent W.J."/>
            <person name="Kostka D."/>
            <person name="Lara M."/>
            <person name="Martins A.L."/>
            <person name="Massingham T."/>
            <person name="Moltke I."/>
            <person name="Raney B.J."/>
            <person name="Rasmussen M.D."/>
            <person name="Robinson J."/>
            <person name="Stark A."/>
            <person name="Vilella A.J."/>
            <person name="Wen J."/>
            <person name="Xie X."/>
            <person name="Zody M.C."/>
            <person name="Baldwin J."/>
            <person name="Bloom T."/>
            <person name="Chin C.W."/>
            <person name="Heiman D."/>
            <person name="Nicol R."/>
            <person name="Nusbaum C."/>
            <person name="Young S."/>
            <person name="Wilkinson J."/>
            <person name="Worley K.C."/>
            <person name="Kovar C.L."/>
            <person name="Muzny D.M."/>
            <person name="Gibbs R.A."/>
            <person name="Cree A."/>
            <person name="Dihn H.H."/>
            <person name="Fowler G."/>
            <person name="Jhangiani S."/>
            <person name="Joshi V."/>
            <person name="Lee S."/>
            <person name="Lewis L.R."/>
            <person name="Nazareth L.V."/>
            <person name="Okwuonu G."/>
            <person name="Santibanez J."/>
            <person name="Warren W.C."/>
            <person name="Mardis E.R."/>
            <person name="Weinstock G.M."/>
            <person name="Wilson R.K."/>
            <person name="Delehaunty K."/>
            <person name="Dooling D."/>
            <person name="Fronik C."/>
            <person name="Fulton L."/>
            <person name="Fulton B."/>
            <person name="Graves T."/>
            <person name="Minx P."/>
            <person name="Sodergren E."/>
            <person name="Birney E."/>
            <person name="Margulies E.H."/>
            <person name="Herrero J."/>
            <person name="Green E.D."/>
            <person name="Haussler D."/>
            <person name="Siepel A."/>
            <person name="Goldman N."/>
            <person name="Pollard K.S."/>
            <person name="Pedersen J.S."/>
            <person name="Lander E.S."/>
            <person name="Kellis M."/>
        </authorList>
    </citation>
    <scope>NUCLEOTIDE SEQUENCE [LARGE SCALE GENOMIC DNA]</scope>
    <source>
        <strain evidence="5">2N</strain>
    </source>
</reference>
<dbReference type="RefSeq" id="XP_063112836.1">
    <property type="nucleotide sequence ID" value="XM_063256766.1"/>
</dbReference>
<sequence length="319" mass="34151">MLTLAQIVLTSTLFISLPFESHETENLEKNTTQSTAGIRKTKAQTLVLGTEAKANPDHGNRTVSIPRATASDTAASSRNLTRGAFTAAVRPTAAFSTSPPLFHGFVSKLPLNSSLAEKNLLPVSAHPNSTWTASLDNLSWSLDNHTVYIPDNSSAGISVLPPVPAANQPATPMTIEPTGWLTADGDTFPDVTVTLQPTLRFTNNSKVFPSTSGPQKENRNTGVVFGAILGTILGVSLLSLIGYLLCGKRKTDSFSHRRLYDDRNEPVLRLDNTPEPYDGGFGGPSFYNPSVNDCSMSEGPESTRDGIPMDDIPPLRTAV</sequence>
<evidence type="ECO:0000256" key="3">
    <source>
        <dbReference type="SAM" id="SignalP"/>
    </source>
</evidence>
<feature type="transmembrane region" description="Helical" evidence="2">
    <location>
        <begin position="223"/>
        <end position="246"/>
    </location>
</feature>
<keyword evidence="2" id="KW-0812">Transmembrane</keyword>
<reference evidence="4" key="2">
    <citation type="submission" date="2025-05" db="UniProtKB">
        <authorList>
            <consortium name="Ensembl"/>
        </authorList>
    </citation>
    <scope>IDENTIFICATION</scope>
    <source>
        <strain evidence="4">2N</strain>
    </source>
</reference>
<dbReference type="RefSeq" id="XP_013002727.1">
    <property type="nucleotide sequence ID" value="XM_013147273.3"/>
</dbReference>
<keyword evidence="2" id="KW-1133">Transmembrane helix</keyword>
<evidence type="ECO:0000256" key="1">
    <source>
        <dbReference type="SAM" id="MobiDB-lite"/>
    </source>
</evidence>
<accession>H0V5T4</accession>
<dbReference type="GeneID" id="106026527"/>
<dbReference type="GeneTree" id="ENSGT00390000001698"/>
<feature type="region of interest" description="Disordered" evidence="1">
    <location>
        <begin position="291"/>
        <end position="319"/>
    </location>
</feature>
<dbReference type="Bgee" id="ENSCPOG00000005582">
    <property type="expression patterns" value="Expressed in thyroid gland and 5 other cell types or tissues"/>
</dbReference>
<dbReference type="STRING" id="10141.ENSCPOP00000032284"/>
<dbReference type="PANTHER" id="PTHR45427">
    <property type="entry name" value="MUCIN-15"/>
    <property type="match status" value="1"/>
</dbReference>
<organism evidence="4 5">
    <name type="scientific">Cavia porcellus</name>
    <name type="common">Guinea pig</name>
    <dbReference type="NCBI Taxonomy" id="10141"/>
    <lineage>
        <taxon>Eukaryota</taxon>
        <taxon>Metazoa</taxon>
        <taxon>Chordata</taxon>
        <taxon>Craniata</taxon>
        <taxon>Vertebrata</taxon>
        <taxon>Euteleostomi</taxon>
        <taxon>Mammalia</taxon>
        <taxon>Eutheria</taxon>
        <taxon>Euarchontoglires</taxon>
        <taxon>Glires</taxon>
        <taxon>Rodentia</taxon>
        <taxon>Hystricomorpha</taxon>
        <taxon>Caviidae</taxon>
        <taxon>Cavia</taxon>
    </lineage>
</organism>
<dbReference type="EMBL" id="AAKN02047050">
    <property type="status" value="NOT_ANNOTATED_CDS"/>
    <property type="molecule type" value="Genomic_DNA"/>
</dbReference>
<feature type="chain" id="PRO_5014092397" evidence="3">
    <location>
        <begin position="19"/>
        <end position="319"/>
    </location>
</feature>
<name>H0V5T4_CAVPO</name>
<feature type="signal peptide" evidence="3">
    <location>
        <begin position="1"/>
        <end position="18"/>
    </location>
</feature>
<keyword evidence="2" id="KW-0472">Membrane</keyword>
<keyword evidence="3" id="KW-0732">Signal</keyword>
<dbReference type="CTD" id="143662"/>
<evidence type="ECO:0000313" key="4">
    <source>
        <dbReference type="Ensembl" id="ENSCPOP00000005029.2"/>
    </source>
</evidence>
<dbReference type="OMA" id="PDEWLTT"/>
<evidence type="ECO:0000313" key="5">
    <source>
        <dbReference type="Proteomes" id="UP000005447"/>
    </source>
</evidence>
<dbReference type="InterPro" id="IPR031371">
    <property type="entry name" value="Mucin-15"/>
</dbReference>
<dbReference type="KEGG" id="cpoc:106026527"/>
<dbReference type="RefSeq" id="XP_013002725.1">
    <property type="nucleotide sequence ID" value="XM_013147271.3"/>
</dbReference>
<dbReference type="VEuPathDB" id="HostDB:ENSCPOG00000005582"/>
<dbReference type="Proteomes" id="UP000005447">
    <property type="component" value="Unassembled WGS sequence"/>
</dbReference>
<dbReference type="Ensembl" id="ENSCPOT00000005642.3">
    <property type="protein sequence ID" value="ENSCPOP00000005029.2"/>
    <property type="gene ID" value="ENSCPOG00000005582.4"/>
</dbReference>
<dbReference type="HOGENOM" id="CLU_054055_0_0_1"/>
<proteinExistence type="predicted"/>
<dbReference type="AlphaFoldDB" id="H0V5T4"/>
<protein>
    <submittedName>
        <fullName evidence="4">Mucin 15, cell surface associated</fullName>
    </submittedName>
</protein>
<dbReference type="Pfam" id="PF15672">
    <property type="entry name" value="Mucin15"/>
    <property type="match status" value="1"/>
</dbReference>